<comment type="caution">
    <text evidence="1">The sequence shown here is derived from an EMBL/GenBank/DDBJ whole genome shotgun (WGS) entry which is preliminary data.</text>
</comment>
<proteinExistence type="predicted"/>
<keyword evidence="2" id="KW-1185">Reference proteome</keyword>
<evidence type="ECO:0000313" key="2">
    <source>
        <dbReference type="Proteomes" id="UP001283361"/>
    </source>
</evidence>
<dbReference type="AlphaFoldDB" id="A0AAE0ZR51"/>
<name>A0AAE0ZR51_9GAST</name>
<protein>
    <submittedName>
        <fullName evidence="1">Uncharacterized protein</fullName>
    </submittedName>
</protein>
<organism evidence="1 2">
    <name type="scientific">Elysia crispata</name>
    <name type="common">lettuce slug</name>
    <dbReference type="NCBI Taxonomy" id="231223"/>
    <lineage>
        <taxon>Eukaryota</taxon>
        <taxon>Metazoa</taxon>
        <taxon>Spiralia</taxon>
        <taxon>Lophotrochozoa</taxon>
        <taxon>Mollusca</taxon>
        <taxon>Gastropoda</taxon>
        <taxon>Heterobranchia</taxon>
        <taxon>Euthyneura</taxon>
        <taxon>Panpulmonata</taxon>
        <taxon>Sacoglossa</taxon>
        <taxon>Placobranchoidea</taxon>
        <taxon>Plakobranchidae</taxon>
        <taxon>Elysia</taxon>
    </lineage>
</organism>
<dbReference type="EMBL" id="JAWDGP010003560">
    <property type="protein sequence ID" value="KAK3773097.1"/>
    <property type="molecule type" value="Genomic_DNA"/>
</dbReference>
<reference evidence="1" key="1">
    <citation type="journal article" date="2023" name="G3 (Bethesda)">
        <title>A reference genome for the long-term kleptoplast-retaining sea slug Elysia crispata morphotype clarki.</title>
        <authorList>
            <person name="Eastman K.E."/>
            <person name="Pendleton A.L."/>
            <person name="Shaikh M.A."/>
            <person name="Suttiyut T."/>
            <person name="Ogas R."/>
            <person name="Tomko P."/>
            <person name="Gavelis G."/>
            <person name="Widhalm J.R."/>
            <person name="Wisecaver J.H."/>
        </authorList>
    </citation>
    <scope>NUCLEOTIDE SEQUENCE</scope>
    <source>
        <strain evidence="1">ECLA1</strain>
    </source>
</reference>
<sequence>MSFDLFGITQPSEPLRKERAWQGWWDETPYLLFRRGQCGSSLPHNRSAIRVVSFFLRAPTECVSRFPEERPSQVKFRPYHHVCQAPTQPPARSSSDPNTMYVRLRANHHISQVPILPPCMSGSDPTTIEVKFRPYHHVDY</sequence>
<accession>A0AAE0ZR51</accession>
<gene>
    <name evidence="1" type="ORF">RRG08_016201</name>
</gene>
<evidence type="ECO:0000313" key="1">
    <source>
        <dbReference type="EMBL" id="KAK3773097.1"/>
    </source>
</evidence>
<dbReference type="Proteomes" id="UP001283361">
    <property type="component" value="Unassembled WGS sequence"/>
</dbReference>